<name>A0ABQ2NJA9_9FLAO</name>
<organism evidence="2 3">
    <name type="scientific">Cloacibacterium rupense</name>
    <dbReference type="NCBI Taxonomy" id="517423"/>
    <lineage>
        <taxon>Bacteria</taxon>
        <taxon>Pseudomonadati</taxon>
        <taxon>Bacteroidota</taxon>
        <taxon>Flavobacteriia</taxon>
        <taxon>Flavobacteriales</taxon>
        <taxon>Weeksellaceae</taxon>
    </lineage>
</organism>
<evidence type="ECO:0000313" key="2">
    <source>
        <dbReference type="EMBL" id="GGP03463.1"/>
    </source>
</evidence>
<sequence>MSKLADKLVSKLSNFKRFNMQNLKETQDKVYQEVKLLLQEFSGYSSEEDFIKNVDKIKLFSEKVSELKIYGEVEKWLSEEKALEENVVRDVINFEIDTKQIIDIQEEENLIKVSDIEEVVIEEAVVSENIDDEYFLEKEAEQNTISENIQNEVNEELEQISNKKIEIEKLEEEERIHQERRKILDIEKPIHTEKSVEPTEIHESPHHSKKFKLSHIKGLNIVQSLFDDDHLMNIPEEIKEEQKPETPHKNPSLLKNNMPTDYLEAEKQLPDFKLDINDKIAFTKVLFDGSQVELNEVVTKLNSFKKLDQAKDYLSDVYYERNWEKVDEYAQRLWSLVENKFL</sequence>
<evidence type="ECO:0000256" key="1">
    <source>
        <dbReference type="SAM" id="Coils"/>
    </source>
</evidence>
<keyword evidence="3" id="KW-1185">Reference proteome</keyword>
<dbReference type="EMBL" id="BMLV01000002">
    <property type="protein sequence ID" value="GGP03463.1"/>
    <property type="molecule type" value="Genomic_DNA"/>
</dbReference>
<dbReference type="Proteomes" id="UP000620064">
    <property type="component" value="Unassembled WGS sequence"/>
</dbReference>
<feature type="coiled-coil region" evidence="1">
    <location>
        <begin position="146"/>
        <end position="187"/>
    </location>
</feature>
<reference evidence="3" key="1">
    <citation type="journal article" date="2019" name="Int. J. Syst. Evol. Microbiol.">
        <title>The Global Catalogue of Microorganisms (GCM) 10K type strain sequencing project: providing services to taxonomists for standard genome sequencing and annotation.</title>
        <authorList>
            <consortium name="The Broad Institute Genomics Platform"/>
            <consortium name="The Broad Institute Genome Sequencing Center for Infectious Disease"/>
            <person name="Wu L."/>
            <person name="Ma J."/>
        </authorList>
    </citation>
    <scope>NUCLEOTIDE SEQUENCE [LARGE SCALE GENOMIC DNA]</scope>
    <source>
        <strain evidence="3">CGMCC 1.7656</strain>
    </source>
</reference>
<protein>
    <submittedName>
        <fullName evidence="2">Uncharacterized protein</fullName>
    </submittedName>
</protein>
<proteinExistence type="predicted"/>
<accession>A0ABQ2NJA9</accession>
<evidence type="ECO:0000313" key="3">
    <source>
        <dbReference type="Proteomes" id="UP000620064"/>
    </source>
</evidence>
<keyword evidence="1" id="KW-0175">Coiled coil</keyword>
<gene>
    <name evidence="2" type="ORF">GCM10010992_11960</name>
</gene>
<comment type="caution">
    <text evidence="2">The sequence shown here is derived from an EMBL/GenBank/DDBJ whole genome shotgun (WGS) entry which is preliminary data.</text>
</comment>